<dbReference type="AlphaFoldDB" id="S4PP97"/>
<accession>S4PP97</accession>
<feature type="non-terminal residue" evidence="2">
    <location>
        <position position="68"/>
    </location>
</feature>
<name>S4PP97_9NEOP</name>
<evidence type="ECO:0000256" key="1">
    <source>
        <dbReference type="SAM" id="MobiDB-lite"/>
    </source>
</evidence>
<dbReference type="EMBL" id="GAIX01000367">
    <property type="protein sequence ID" value="JAA92193.1"/>
    <property type="molecule type" value="Transcribed_RNA"/>
</dbReference>
<protein>
    <submittedName>
        <fullName evidence="2">Uncharacterized protein</fullName>
    </submittedName>
</protein>
<organism evidence="2">
    <name type="scientific">Pararge aegeria</name>
    <name type="common">speckled wood butterfly</name>
    <dbReference type="NCBI Taxonomy" id="116150"/>
    <lineage>
        <taxon>Eukaryota</taxon>
        <taxon>Metazoa</taxon>
        <taxon>Ecdysozoa</taxon>
        <taxon>Arthropoda</taxon>
        <taxon>Hexapoda</taxon>
        <taxon>Insecta</taxon>
        <taxon>Pterygota</taxon>
        <taxon>Neoptera</taxon>
        <taxon>Endopterygota</taxon>
        <taxon>Lepidoptera</taxon>
        <taxon>Glossata</taxon>
        <taxon>Ditrysia</taxon>
        <taxon>Papilionoidea</taxon>
        <taxon>Nymphalidae</taxon>
        <taxon>Satyrinae</taxon>
        <taxon>Satyrini</taxon>
        <taxon>Parargina</taxon>
        <taxon>Pararge</taxon>
    </lineage>
</organism>
<proteinExistence type="predicted"/>
<feature type="compositionally biased region" description="Basic and acidic residues" evidence="1">
    <location>
        <begin position="13"/>
        <end position="43"/>
    </location>
</feature>
<reference evidence="2" key="1">
    <citation type="journal article" date="2013" name="BMC Genomics">
        <title>Unscrambling butterfly oogenesis.</title>
        <authorList>
            <person name="Carter J.M."/>
            <person name="Baker S.C."/>
            <person name="Pink R."/>
            <person name="Carter D.R."/>
            <person name="Collins A."/>
            <person name="Tomlin J."/>
            <person name="Gibbs M."/>
            <person name="Breuker C.J."/>
        </authorList>
    </citation>
    <scope>NUCLEOTIDE SEQUENCE</scope>
    <source>
        <tissue evidence="2">Ovary</tissue>
    </source>
</reference>
<sequence>MAEPPVFNFQKISEVEKSEDEKSDSGLVIDTEKYDPTEPTHDEDSADDAENAAPAPPSPPSRPSRPSP</sequence>
<feature type="compositionally biased region" description="Pro residues" evidence="1">
    <location>
        <begin position="54"/>
        <end position="68"/>
    </location>
</feature>
<feature type="region of interest" description="Disordered" evidence="1">
    <location>
        <begin position="1"/>
        <end position="68"/>
    </location>
</feature>
<evidence type="ECO:0000313" key="2">
    <source>
        <dbReference type="EMBL" id="JAA92193.1"/>
    </source>
</evidence>
<reference evidence="2" key="2">
    <citation type="submission" date="2013-05" db="EMBL/GenBank/DDBJ databases">
        <authorList>
            <person name="Carter J.-M."/>
            <person name="Baker S.C."/>
            <person name="Pink R."/>
            <person name="Carter D.R.F."/>
            <person name="Collins A."/>
            <person name="Tomlin J."/>
            <person name="Gibbs M."/>
            <person name="Breuker C.J."/>
        </authorList>
    </citation>
    <scope>NUCLEOTIDE SEQUENCE</scope>
    <source>
        <tissue evidence="2">Ovary</tissue>
    </source>
</reference>